<protein>
    <submittedName>
        <fullName evidence="2">Glucosamine-6-phosphate deaminase</fullName>
    </submittedName>
</protein>
<dbReference type="GO" id="GO:0005975">
    <property type="term" value="P:carbohydrate metabolic process"/>
    <property type="evidence" value="ECO:0007669"/>
    <property type="project" value="InterPro"/>
</dbReference>
<dbReference type="PANTHER" id="PTHR11280">
    <property type="entry name" value="GLUCOSAMINE-6-PHOSPHATE ISOMERASE"/>
    <property type="match status" value="1"/>
</dbReference>
<dbReference type="InterPro" id="IPR004547">
    <property type="entry name" value="Glucosamine6P_isomerase"/>
</dbReference>
<dbReference type="GO" id="GO:0005737">
    <property type="term" value="C:cytoplasm"/>
    <property type="evidence" value="ECO:0007669"/>
    <property type="project" value="TreeGrafter"/>
</dbReference>
<gene>
    <name evidence="2" type="ORF">F5984_18410</name>
</gene>
<sequence>MPTQTHTDRLALRLHANRAQLGQQAALAVAEQMRALLAQQDSIAMIFAAAPSQQEFLENLRDQPDIDWGRVRAFHMDEYVGLPADAPQGFGNFLRERLFDRVPFGEVYYLNGNAPDIEAECNRYAILLTQFPVDIVCMGIGENCHIAFNDPHVALFDDPVLVKVVDLDTACRQQQVNDGCFARFDDVPTHALTLTVPALTQAPHVFCMVPGRNKAQAIAHTLQSDITELYPSTILRRHEDATLFMDADSASLLPVLDEHSAQDSVA</sequence>
<name>A0A7J5TW89_9BACT</name>
<evidence type="ECO:0000313" key="2">
    <source>
        <dbReference type="EMBL" id="KAB7728348.1"/>
    </source>
</evidence>
<dbReference type="GO" id="GO:0004342">
    <property type="term" value="F:glucosamine-6-phosphate deaminase activity"/>
    <property type="evidence" value="ECO:0007669"/>
    <property type="project" value="InterPro"/>
</dbReference>
<dbReference type="Proteomes" id="UP000488299">
    <property type="component" value="Unassembled WGS sequence"/>
</dbReference>
<dbReference type="RefSeq" id="WP_152125699.1">
    <property type="nucleotide sequence ID" value="NZ_WELI01000008.1"/>
</dbReference>
<dbReference type="GO" id="GO:0042802">
    <property type="term" value="F:identical protein binding"/>
    <property type="evidence" value="ECO:0007669"/>
    <property type="project" value="TreeGrafter"/>
</dbReference>
<dbReference type="CDD" id="cd01399">
    <property type="entry name" value="GlcN6P_deaminase"/>
    <property type="match status" value="1"/>
</dbReference>
<dbReference type="GO" id="GO:0019262">
    <property type="term" value="P:N-acetylneuraminate catabolic process"/>
    <property type="evidence" value="ECO:0007669"/>
    <property type="project" value="TreeGrafter"/>
</dbReference>
<dbReference type="InterPro" id="IPR037171">
    <property type="entry name" value="NagB/RpiA_transferase-like"/>
</dbReference>
<reference evidence="2 3" key="1">
    <citation type="submission" date="2019-10" db="EMBL/GenBank/DDBJ databases">
        <title>Rudanella paleaurantiibacter sp. nov., isolated from sludge.</title>
        <authorList>
            <person name="Xu S.Q."/>
        </authorList>
    </citation>
    <scope>NUCLEOTIDE SEQUENCE [LARGE SCALE GENOMIC DNA]</scope>
    <source>
        <strain evidence="2 3">HX-22-17</strain>
    </source>
</reference>
<dbReference type="GO" id="GO:0006043">
    <property type="term" value="P:glucosamine catabolic process"/>
    <property type="evidence" value="ECO:0007669"/>
    <property type="project" value="TreeGrafter"/>
</dbReference>
<accession>A0A7J5TW89</accession>
<evidence type="ECO:0000259" key="1">
    <source>
        <dbReference type="Pfam" id="PF01182"/>
    </source>
</evidence>
<keyword evidence="3" id="KW-1185">Reference proteome</keyword>
<dbReference type="SUPFAM" id="SSF100950">
    <property type="entry name" value="NagB/RpiA/CoA transferase-like"/>
    <property type="match status" value="1"/>
</dbReference>
<evidence type="ECO:0000313" key="3">
    <source>
        <dbReference type="Proteomes" id="UP000488299"/>
    </source>
</evidence>
<proteinExistence type="predicted"/>
<dbReference type="Pfam" id="PF01182">
    <property type="entry name" value="Glucosamine_iso"/>
    <property type="match status" value="1"/>
</dbReference>
<dbReference type="InterPro" id="IPR006148">
    <property type="entry name" value="Glc/Gal-6P_isomerase"/>
</dbReference>
<dbReference type="PANTHER" id="PTHR11280:SF6">
    <property type="entry name" value="GLUCOSAMINE-6-PHOSPHATE ISOMERASE NAGB"/>
    <property type="match status" value="1"/>
</dbReference>
<dbReference type="Gene3D" id="3.40.50.1360">
    <property type="match status" value="1"/>
</dbReference>
<dbReference type="GO" id="GO:0006046">
    <property type="term" value="P:N-acetylglucosamine catabolic process"/>
    <property type="evidence" value="ECO:0007669"/>
    <property type="project" value="TreeGrafter"/>
</dbReference>
<comment type="caution">
    <text evidence="2">The sequence shown here is derived from an EMBL/GenBank/DDBJ whole genome shotgun (WGS) entry which is preliminary data.</text>
</comment>
<dbReference type="AlphaFoldDB" id="A0A7J5TW89"/>
<feature type="domain" description="Glucosamine/galactosamine-6-phosphate isomerase" evidence="1">
    <location>
        <begin position="17"/>
        <end position="241"/>
    </location>
</feature>
<dbReference type="EMBL" id="WELI01000008">
    <property type="protein sequence ID" value="KAB7728348.1"/>
    <property type="molecule type" value="Genomic_DNA"/>
</dbReference>
<organism evidence="2 3">
    <name type="scientific">Rudanella paleaurantiibacter</name>
    <dbReference type="NCBI Taxonomy" id="2614655"/>
    <lineage>
        <taxon>Bacteria</taxon>
        <taxon>Pseudomonadati</taxon>
        <taxon>Bacteroidota</taxon>
        <taxon>Cytophagia</taxon>
        <taxon>Cytophagales</taxon>
        <taxon>Cytophagaceae</taxon>
        <taxon>Rudanella</taxon>
    </lineage>
</organism>